<accession>A0A8S1VZ76</accession>
<organism evidence="1 2">
    <name type="scientific">Paramecium pentaurelia</name>
    <dbReference type="NCBI Taxonomy" id="43138"/>
    <lineage>
        <taxon>Eukaryota</taxon>
        <taxon>Sar</taxon>
        <taxon>Alveolata</taxon>
        <taxon>Ciliophora</taxon>
        <taxon>Intramacronucleata</taxon>
        <taxon>Oligohymenophorea</taxon>
        <taxon>Peniculida</taxon>
        <taxon>Parameciidae</taxon>
        <taxon>Paramecium</taxon>
    </lineage>
</organism>
<dbReference type="AlphaFoldDB" id="A0A8S1VZ76"/>
<keyword evidence="2" id="KW-1185">Reference proteome</keyword>
<dbReference type="EMBL" id="CAJJDO010000075">
    <property type="protein sequence ID" value="CAD8181099.1"/>
    <property type="molecule type" value="Genomic_DNA"/>
</dbReference>
<dbReference type="OrthoDB" id="308511at2759"/>
<proteinExistence type="predicted"/>
<protein>
    <submittedName>
        <fullName evidence="1">Uncharacterized protein</fullName>
    </submittedName>
</protein>
<comment type="caution">
    <text evidence="1">The sequence shown here is derived from an EMBL/GenBank/DDBJ whole genome shotgun (WGS) entry which is preliminary data.</text>
</comment>
<evidence type="ECO:0000313" key="2">
    <source>
        <dbReference type="Proteomes" id="UP000689195"/>
    </source>
</evidence>
<name>A0A8S1VZ76_9CILI</name>
<dbReference type="Proteomes" id="UP000689195">
    <property type="component" value="Unassembled WGS sequence"/>
</dbReference>
<sequence>MDIDVNLQKEKHQDRIQKQLNIHQQLIKQALKNYNRQIKMGLNTDPKLQVYDFKLLKPYYFQLKDPFKGHWMKQIPKSYYKEKKQQKQEQDLHQLL</sequence>
<gene>
    <name evidence="1" type="ORF">PPENT_87.1.T0750200</name>
</gene>
<reference evidence="1" key="1">
    <citation type="submission" date="2021-01" db="EMBL/GenBank/DDBJ databases">
        <authorList>
            <consortium name="Genoscope - CEA"/>
            <person name="William W."/>
        </authorList>
    </citation>
    <scope>NUCLEOTIDE SEQUENCE</scope>
</reference>
<evidence type="ECO:0000313" key="1">
    <source>
        <dbReference type="EMBL" id="CAD8181099.1"/>
    </source>
</evidence>